<keyword evidence="2 3" id="KW-0802">TPR repeat</keyword>
<evidence type="ECO:0000256" key="3">
    <source>
        <dbReference type="PROSITE-ProRule" id="PRU00339"/>
    </source>
</evidence>
<dbReference type="Proteomes" id="UP000193778">
    <property type="component" value="Unassembled WGS sequence"/>
</dbReference>
<dbReference type="InterPro" id="IPR019734">
    <property type="entry name" value="TPR_rpt"/>
</dbReference>
<dbReference type="SUPFAM" id="SSF48452">
    <property type="entry name" value="TPR-like"/>
    <property type="match status" value="3"/>
</dbReference>
<proteinExistence type="predicted"/>
<sequence>MGTGGVVKALPLPLPAQSPSLLRSQQWQGRIFVASLVRRAALAVLFTSSFSLPVYADTGAGAYLAGRQAIYQSDYEAAERYYAQALRSDPENAALLESVVVARLSLGEVPRAYPVAQVIEDLGLPLQAAKMVIVANLVAEDKLDELLARDPETQGVGPLVDGLMLGWAHVGKGAMTNAMEQFDQVSTQEGLREFALYHKALALASVGDFEGAEAIFAADNGAVGRFLRRAALARAEVLSQLDRNDDALQFLNDVFTAGSDPSIEGYEARLADGETLPFTHVTSAQDGMAEVFFSVGAALSSEAAQNYVLLYTRLAAFLRPDHVDAILLSAELLEALEQYDLAVEAYRQVPANSSDYHAAELGRADVLSRSGKKDAAAEVLQTLAAQNPDLPSVHVALADLERQQEDYAAAVLSYDIAIELNERSAGANWFLHYARGISHERLKNWDLAETDFRRALELNPDQPQVLNYLGYSLVERQEKLDEALDMIERAVAARPDSGYIVDSLGWVLFRLGRYDEAVAHMERAVELMPVDPVVNDHLGDVYWAVGRAREAEFQWKRALSFIDPEDTDGEADPERIRRKIEVGLDVVLVEEGADPLKVANEG</sequence>
<dbReference type="PANTHER" id="PTHR12558:SF13">
    <property type="entry name" value="CELL DIVISION CYCLE PROTEIN 27 HOMOLOG"/>
    <property type="match status" value="1"/>
</dbReference>
<keyword evidence="4" id="KW-0449">Lipoprotein</keyword>
<reference evidence="5" key="1">
    <citation type="submission" date="2017-03" db="EMBL/GenBank/DDBJ databases">
        <authorList>
            <person name="Rodrigo-Torres L."/>
            <person name="Arahal R.D."/>
            <person name="Lucena T."/>
        </authorList>
    </citation>
    <scope>NUCLEOTIDE SEQUENCE [LARGE SCALE GENOMIC DNA]</scope>
    <source>
        <strain evidence="5">CECT 8411</strain>
    </source>
</reference>
<keyword evidence="5" id="KW-1185">Reference proteome</keyword>
<dbReference type="EMBL" id="FWFP01000006">
    <property type="protein sequence ID" value="SLN51014.1"/>
    <property type="molecule type" value="Genomic_DNA"/>
</dbReference>
<dbReference type="PROSITE" id="PS50005">
    <property type="entry name" value="TPR"/>
    <property type="match status" value="3"/>
</dbReference>
<dbReference type="OrthoDB" id="9766710at2"/>
<feature type="repeat" description="TPR" evidence="3">
    <location>
        <begin position="429"/>
        <end position="462"/>
    </location>
</feature>
<dbReference type="Gene3D" id="1.25.40.10">
    <property type="entry name" value="Tetratricopeptide repeat domain"/>
    <property type="match status" value="3"/>
</dbReference>
<dbReference type="SMART" id="SM00028">
    <property type="entry name" value="TPR"/>
    <property type="match status" value="7"/>
</dbReference>
<dbReference type="Pfam" id="PF07719">
    <property type="entry name" value="TPR_2"/>
    <property type="match status" value="1"/>
</dbReference>
<dbReference type="AlphaFoldDB" id="A0A1X6ZGI9"/>
<name>A0A1X6ZGI9_9RHOB</name>
<organism evidence="4 5">
    <name type="scientific">Ruegeria meonggei</name>
    <dbReference type="NCBI Taxonomy" id="1446476"/>
    <lineage>
        <taxon>Bacteria</taxon>
        <taxon>Pseudomonadati</taxon>
        <taxon>Pseudomonadota</taxon>
        <taxon>Alphaproteobacteria</taxon>
        <taxon>Rhodobacterales</taxon>
        <taxon>Roseobacteraceae</taxon>
        <taxon>Ruegeria</taxon>
    </lineage>
</organism>
<accession>A0A1X6ZGI9</accession>
<protein>
    <submittedName>
        <fullName evidence="4">Lipoprotein NlpI</fullName>
    </submittedName>
</protein>
<keyword evidence="1" id="KW-0677">Repeat</keyword>
<feature type="repeat" description="TPR" evidence="3">
    <location>
        <begin position="59"/>
        <end position="92"/>
    </location>
</feature>
<dbReference type="Pfam" id="PF13432">
    <property type="entry name" value="TPR_16"/>
    <property type="match status" value="3"/>
</dbReference>
<gene>
    <name evidence="4" type="ORF">RUM8411_02429</name>
</gene>
<evidence type="ECO:0000313" key="4">
    <source>
        <dbReference type="EMBL" id="SLN51014.1"/>
    </source>
</evidence>
<dbReference type="PANTHER" id="PTHR12558">
    <property type="entry name" value="CELL DIVISION CYCLE 16,23,27"/>
    <property type="match status" value="1"/>
</dbReference>
<evidence type="ECO:0000256" key="1">
    <source>
        <dbReference type="ARBA" id="ARBA00022737"/>
    </source>
</evidence>
<feature type="repeat" description="TPR" evidence="3">
    <location>
        <begin position="498"/>
        <end position="531"/>
    </location>
</feature>
<evidence type="ECO:0000313" key="5">
    <source>
        <dbReference type="Proteomes" id="UP000193778"/>
    </source>
</evidence>
<evidence type="ECO:0000256" key="2">
    <source>
        <dbReference type="ARBA" id="ARBA00022803"/>
    </source>
</evidence>
<dbReference type="InterPro" id="IPR011990">
    <property type="entry name" value="TPR-like_helical_dom_sf"/>
</dbReference>
<dbReference type="InterPro" id="IPR013105">
    <property type="entry name" value="TPR_2"/>
</dbReference>